<evidence type="ECO:0000313" key="6">
    <source>
        <dbReference type="EMBL" id="ASE34113.1"/>
    </source>
</evidence>
<dbReference type="AlphaFoldDB" id="A0AAI8DIJ5"/>
<feature type="compositionally biased region" description="Polar residues" evidence="5">
    <location>
        <begin position="174"/>
        <end position="186"/>
    </location>
</feature>
<dbReference type="NCBIfam" id="TIGR00281">
    <property type="entry name" value="SMC-Scp complex subunit ScpB"/>
    <property type="match status" value="1"/>
</dbReference>
<dbReference type="InterPro" id="IPR036388">
    <property type="entry name" value="WH-like_DNA-bd_sf"/>
</dbReference>
<sequence length="186" mass="21114">MSVSKLGLLEGLLYSLGDEGIEINHLCELLELTPSQLKDLANEYERETLQIIFYGNKCILTAKPIMHEYLEKLMIDNMNTKLSQAALETLSIIAYNQPVTRSDIEVIRGVNSDASVKTLIAKGVVEPKHNDQSRSQLLYTTDYFLNVFGLTSLDELPKSTNEENEQEEMDLFFSSMNEKQNNEEQS</sequence>
<evidence type="ECO:0000256" key="1">
    <source>
        <dbReference type="ARBA" id="ARBA00022490"/>
    </source>
</evidence>
<dbReference type="PANTHER" id="PTHR34298">
    <property type="entry name" value="SEGREGATION AND CONDENSATION PROTEIN B"/>
    <property type="match status" value="1"/>
</dbReference>
<accession>A0AAI8DIJ5</accession>
<protein>
    <submittedName>
        <fullName evidence="6">SMC-Scp complex subunit ScpB</fullName>
    </submittedName>
</protein>
<evidence type="ECO:0000313" key="7">
    <source>
        <dbReference type="Proteomes" id="UP000197058"/>
    </source>
</evidence>
<keyword evidence="2" id="KW-0132">Cell division</keyword>
<dbReference type="Proteomes" id="UP000197058">
    <property type="component" value="Chromosome"/>
</dbReference>
<dbReference type="GO" id="GO:0051301">
    <property type="term" value="P:cell division"/>
    <property type="evidence" value="ECO:0007669"/>
    <property type="project" value="UniProtKB-KW"/>
</dbReference>
<dbReference type="GO" id="GO:0051304">
    <property type="term" value="P:chromosome separation"/>
    <property type="evidence" value="ECO:0007669"/>
    <property type="project" value="InterPro"/>
</dbReference>
<keyword evidence="3" id="KW-0159">Chromosome partition</keyword>
<dbReference type="SUPFAM" id="SSF46785">
    <property type="entry name" value="Winged helix' DNA-binding domain"/>
    <property type="match status" value="2"/>
</dbReference>
<feature type="region of interest" description="Disordered" evidence="5">
    <location>
        <begin position="158"/>
        <end position="186"/>
    </location>
</feature>
<dbReference type="InterPro" id="IPR036390">
    <property type="entry name" value="WH_DNA-bd_sf"/>
</dbReference>
<evidence type="ECO:0000256" key="3">
    <source>
        <dbReference type="ARBA" id="ARBA00022829"/>
    </source>
</evidence>
<dbReference type="KEGG" id="sscu:CEP64_05845"/>
<dbReference type="EMBL" id="CP022046">
    <property type="protein sequence ID" value="ASE34113.1"/>
    <property type="molecule type" value="Genomic_DNA"/>
</dbReference>
<dbReference type="Pfam" id="PF04079">
    <property type="entry name" value="SMC_ScpB"/>
    <property type="match status" value="1"/>
</dbReference>
<proteinExistence type="predicted"/>
<dbReference type="RefSeq" id="WP_058592334.1">
    <property type="nucleotide sequence ID" value="NZ_CP022046.2"/>
</dbReference>
<name>A0AAI8DIJ5_MAMSC</name>
<evidence type="ECO:0000256" key="4">
    <source>
        <dbReference type="ARBA" id="ARBA00023306"/>
    </source>
</evidence>
<dbReference type="PIRSF" id="PIRSF019345">
    <property type="entry name" value="ScpB"/>
    <property type="match status" value="1"/>
</dbReference>
<keyword evidence="1" id="KW-0963">Cytoplasm</keyword>
<reference evidence="7" key="1">
    <citation type="submission" date="2017-06" db="EMBL/GenBank/DDBJ databases">
        <title>FDA dAtabase for Regulatory Grade micrObial Sequences (FDA-ARGOS): Supporting development and validation of Infectious Disease Dx tests.</title>
        <authorList>
            <person name="Campos J."/>
            <person name="Goldberg B."/>
            <person name="Tallon L."/>
            <person name="Sadzewicz L."/>
            <person name="Sengamalay N."/>
            <person name="Ott S."/>
            <person name="Godinez A."/>
            <person name="Nagaraj S."/>
            <person name="Vavikolanu K."/>
            <person name="Vyas G."/>
            <person name="Nadendla S."/>
            <person name="Aluvathingal J."/>
            <person name="Geyer C."/>
            <person name="Nandy P."/>
            <person name="Hobson J."/>
            <person name="Sichtig H."/>
        </authorList>
    </citation>
    <scope>NUCLEOTIDE SEQUENCE [LARGE SCALE GENOMIC DNA]</scope>
    <source>
        <strain evidence="7">FDAARGOS_285</strain>
    </source>
</reference>
<evidence type="ECO:0000256" key="5">
    <source>
        <dbReference type="SAM" id="MobiDB-lite"/>
    </source>
</evidence>
<dbReference type="Gene3D" id="1.10.10.10">
    <property type="entry name" value="Winged helix-like DNA-binding domain superfamily/Winged helix DNA-binding domain"/>
    <property type="match status" value="2"/>
</dbReference>
<evidence type="ECO:0000256" key="2">
    <source>
        <dbReference type="ARBA" id="ARBA00022618"/>
    </source>
</evidence>
<gene>
    <name evidence="6" type="primary">scpB</name>
    <name evidence="6" type="ORF">CEP64_05845</name>
</gene>
<organism evidence="6 7">
    <name type="scientific">Mammaliicoccus sciuri</name>
    <name type="common">Staphylococcus sciuri</name>
    <dbReference type="NCBI Taxonomy" id="1296"/>
    <lineage>
        <taxon>Bacteria</taxon>
        <taxon>Bacillati</taxon>
        <taxon>Bacillota</taxon>
        <taxon>Bacilli</taxon>
        <taxon>Bacillales</taxon>
        <taxon>Staphylococcaceae</taxon>
        <taxon>Mammaliicoccus</taxon>
    </lineage>
</organism>
<dbReference type="InterPro" id="IPR005234">
    <property type="entry name" value="ScpB_csome_segregation"/>
</dbReference>
<keyword evidence="4" id="KW-0131">Cell cycle</keyword>
<dbReference type="PANTHER" id="PTHR34298:SF2">
    <property type="entry name" value="SEGREGATION AND CONDENSATION PROTEIN B"/>
    <property type="match status" value="1"/>
</dbReference>